<evidence type="ECO:0008006" key="7">
    <source>
        <dbReference type="Google" id="ProtNLM"/>
    </source>
</evidence>
<evidence type="ECO:0000313" key="3">
    <source>
        <dbReference type="EMBL" id="QMV14513.1"/>
    </source>
</evidence>
<proteinExistence type="predicted"/>
<name>A0A1N6M3I6_9VIBR</name>
<keyword evidence="1 2" id="KW-0732">Signal</keyword>
<dbReference type="SUPFAM" id="SSF53850">
    <property type="entry name" value="Periplasmic binding protein-like II"/>
    <property type="match status" value="1"/>
</dbReference>
<dbReference type="EMBL" id="CP046268">
    <property type="protein sequence ID" value="QMV14513.1"/>
    <property type="molecule type" value="Genomic_DNA"/>
</dbReference>
<reference evidence="3" key="2">
    <citation type="submission" date="2019-11" db="EMBL/GenBank/DDBJ databases">
        <authorList>
            <person name="January G."/>
            <person name="Bunk B."/>
        </authorList>
    </citation>
    <scope>NUCLEOTIDE SEQUENCE</scope>
    <source>
        <strain evidence="3">3.6</strain>
    </source>
</reference>
<evidence type="ECO:0000313" key="4">
    <source>
        <dbReference type="EMBL" id="SIO94001.1"/>
    </source>
</evidence>
<keyword evidence="6" id="KW-1185">Reference proteome</keyword>
<dbReference type="AlphaFoldDB" id="A0A1N6M3I6"/>
<dbReference type="RefSeq" id="WP_205410479.1">
    <property type="nucleotide sequence ID" value="NZ_AP024907.1"/>
</dbReference>
<evidence type="ECO:0000256" key="2">
    <source>
        <dbReference type="SAM" id="SignalP"/>
    </source>
</evidence>
<evidence type="ECO:0000256" key="1">
    <source>
        <dbReference type="ARBA" id="ARBA00022729"/>
    </source>
</evidence>
<dbReference type="PANTHER" id="PTHR30006">
    <property type="entry name" value="THIAMINE-BINDING PERIPLASMIC PROTEIN-RELATED"/>
    <property type="match status" value="1"/>
</dbReference>
<feature type="chain" id="PRO_5044562945" description="ABC transporter substrate-binding protein" evidence="2">
    <location>
        <begin position="21"/>
        <end position="369"/>
    </location>
</feature>
<dbReference type="Proteomes" id="UP000515264">
    <property type="component" value="Chromosome 1"/>
</dbReference>
<accession>A0A1N6M3I6</accession>
<dbReference type="PANTHER" id="PTHR30006:SF24">
    <property type="entry name" value="SLL0237 PROTEIN"/>
    <property type="match status" value="1"/>
</dbReference>
<dbReference type="EMBL" id="FSSB01000010">
    <property type="protein sequence ID" value="SIO94001.1"/>
    <property type="molecule type" value="Genomic_DNA"/>
</dbReference>
<evidence type="ECO:0000313" key="5">
    <source>
        <dbReference type="Proteomes" id="UP000184774"/>
    </source>
</evidence>
<feature type="signal peptide" evidence="2">
    <location>
        <begin position="1"/>
        <end position="20"/>
    </location>
</feature>
<evidence type="ECO:0000313" key="6">
    <source>
        <dbReference type="Proteomes" id="UP000515264"/>
    </source>
</evidence>
<reference evidence="4 5" key="1">
    <citation type="submission" date="2016-12" db="EMBL/GenBank/DDBJ databases">
        <authorList>
            <person name="Song W.-J."/>
            <person name="Kurnit D.M."/>
        </authorList>
    </citation>
    <scope>NUCLEOTIDE SEQUENCE [LARGE SCALE GENOMIC DNA]</scope>
    <source>
        <strain evidence="4 5">CECT 9026</strain>
    </source>
</reference>
<sequence length="369" mass="40807">MKMKHNVLALSIATAGLSFAANANESFDLKAMIAAAKQEEAITVYAPTGKIVQQAKDFSEKYGVKAVGIKAKAPHIIEIISRESQANNVKADVALIEDAPATQVQLLDKGYVTSWVPDDMKQDIPKDYQNPLTVVLAPNVWSYNTAQYDSCPITNIWQLTEPKWRHKIAMQDPLIKPLYSDTFNQLATNYDAQMAKAYQDLYGEPLNTDEGSATAEFVKRLAQNGPLLTKSDGDAAQAIGAPDVKDSFVGLISTAKFRENKNGMKLGICHDMKPFIGALYPAPGVITTKTNSPNASKLFIHYLMTAEGIKLQGVDGKMSSNQKVSLPAEEASGIQQYRNQLMMYKTATANSDWQKRQDWMDLWSLNYQR</sequence>
<reference evidence="3 6" key="3">
    <citation type="journal article" date="2020" name="J. Nat. Prod.">
        <title>Genomics-Metabolomics Profiling Disclosed Marine Vibrio spartinae 3.6 as a Producer of a New Branched Side Chain Prodigiosin.</title>
        <authorList>
            <person name="Vitale G.A."/>
            <person name="Sciarretta M."/>
            <person name="Palma Esposito F."/>
            <person name="January G.G."/>
            <person name="Giaccio M."/>
            <person name="Bunk B."/>
            <person name="Sproer C."/>
            <person name="Bajerski F."/>
            <person name="Power D."/>
            <person name="Festa C."/>
            <person name="Monti M.C."/>
            <person name="D'Auria M.V."/>
            <person name="de Pascale D."/>
        </authorList>
    </citation>
    <scope>NUCLEOTIDE SEQUENCE [LARGE SCALE GENOMIC DNA]</scope>
    <source>
        <strain evidence="3 6">3.6</strain>
    </source>
</reference>
<dbReference type="Proteomes" id="UP000184774">
    <property type="component" value="Unassembled WGS sequence"/>
</dbReference>
<gene>
    <name evidence="4" type="ORF">VSP9026_01682</name>
    <name evidence="3" type="ORF">Vspart_01769</name>
</gene>
<organism evidence="4 5">
    <name type="scientific">Vibrio spartinae</name>
    <dbReference type="NCBI Taxonomy" id="1918945"/>
    <lineage>
        <taxon>Bacteria</taxon>
        <taxon>Pseudomonadati</taxon>
        <taxon>Pseudomonadota</taxon>
        <taxon>Gammaproteobacteria</taxon>
        <taxon>Vibrionales</taxon>
        <taxon>Vibrionaceae</taxon>
        <taxon>Vibrio</taxon>
    </lineage>
</organism>
<dbReference type="Pfam" id="PF13531">
    <property type="entry name" value="SBP_bac_11"/>
    <property type="match status" value="1"/>
</dbReference>
<protein>
    <recommendedName>
        <fullName evidence="7">ABC transporter substrate-binding protein</fullName>
    </recommendedName>
</protein>
<dbReference type="Gene3D" id="3.40.190.10">
    <property type="entry name" value="Periplasmic binding protein-like II"/>
    <property type="match status" value="2"/>
</dbReference>